<proteinExistence type="predicted"/>
<evidence type="ECO:0000313" key="3">
    <source>
        <dbReference type="Proteomes" id="UP000608071"/>
    </source>
</evidence>
<evidence type="ECO:0000256" key="1">
    <source>
        <dbReference type="SAM" id="Phobius"/>
    </source>
</evidence>
<keyword evidence="3" id="KW-1185">Reference proteome</keyword>
<reference evidence="2 3" key="1">
    <citation type="submission" date="2020-08" db="EMBL/GenBank/DDBJ databases">
        <title>A Genomic Blueprint of the Chicken Gut Microbiome.</title>
        <authorList>
            <person name="Gilroy R."/>
            <person name="Ravi A."/>
            <person name="Getino M."/>
            <person name="Pursley I."/>
            <person name="Horton D.L."/>
            <person name="Alikhan N.-F."/>
            <person name="Baker D."/>
            <person name="Gharbi K."/>
            <person name="Hall N."/>
            <person name="Watson M."/>
            <person name="Adriaenssens E.M."/>
            <person name="Foster-Nyarko E."/>
            <person name="Jarju S."/>
            <person name="Secka A."/>
            <person name="Antonio M."/>
            <person name="Oren A."/>
            <person name="Chaudhuri R."/>
            <person name="La Ragione R.M."/>
            <person name="Hildebrand F."/>
            <person name="Pallen M.J."/>
        </authorList>
    </citation>
    <scope>NUCLEOTIDE SEQUENCE [LARGE SCALE GENOMIC DNA]</scope>
    <source>
        <strain evidence="2 3">Sa2BVA9</strain>
    </source>
</reference>
<sequence length="62" mass="7051">MKLLTMHQLAKWICILCVGTLIFNGFLYYQFQKQELLYSLVPAIVLALITGMFLLTAANKKA</sequence>
<name>A0ABR8T430_9BACL</name>
<keyword evidence="1" id="KW-0472">Membrane</keyword>
<dbReference type="Proteomes" id="UP000608071">
    <property type="component" value="Unassembled WGS sequence"/>
</dbReference>
<dbReference type="EMBL" id="JACSQL010000013">
    <property type="protein sequence ID" value="MBD7970531.1"/>
    <property type="molecule type" value="Genomic_DNA"/>
</dbReference>
<feature type="transmembrane region" description="Helical" evidence="1">
    <location>
        <begin position="12"/>
        <end position="31"/>
    </location>
</feature>
<gene>
    <name evidence="2" type="ORF">H9647_20910</name>
</gene>
<dbReference type="RefSeq" id="WP_191803713.1">
    <property type="nucleotide sequence ID" value="NZ_JACSQL010000013.1"/>
</dbReference>
<accession>A0ABR8T430</accession>
<comment type="caution">
    <text evidence="2">The sequence shown here is derived from an EMBL/GenBank/DDBJ whole genome shotgun (WGS) entry which is preliminary data.</text>
</comment>
<evidence type="ECO:0000313" key="2">
    <source>
        <dbReference type="EMBL" id="MBD7970531.1"/>
    </source>
</evidence>
<organism evidence="2 3">
    <name type="scientific">Paenibacillus gallinarum</name>
    <dbReference type="NCBI Taxonomy" id="2762232"/>
    <lineage>
        <taxon>Bacteria</taxon>
        <taxon>Bacillati</taxon>
        <taxon>Bacillota</taxon>
        <taxon>Bacilli</taxon>
        <taxon>Bacillales</taxon>
        <taxon>Paenibacillaceae</taxon>
        <taxon>Paenibacillus</taxon>
    </lineage>
</organism>
<keyword evidence="1" id="KW-0812">Transmembrane</keyword>
<feature type="transmembrane region" description="Helical" evidence="1">
    <location>
        <begin position="37"/>
        <end position="58"/>
    </location>
</feature>
<keyword evidence="1" id="KW-1133">Transmembrane helix</keyword>
<protein>
    <submittedName>
        <fullName evidence="2">Uncharacterized protein</fullName>
    </submittedName>
</protein>